<dbReference type="Gene3D" id="1.10.3210.10">
    <property type="entry name" value="Hypothetical protein af1432"/>
    <property type="match status" value="1"/>
</dbReference>
<evidence type="ECO:0000313" key="2">
    <source>
        <dbReference type="Proteomes" id="UP000199701"/>
    </source>
</evidence>
<reference evidence="1 2" key="1">
    <citation type="submission" date="2016-10" db="EMBL/GenBank/DDBJ databases">
        <authorList>
            <person name="de Groot N.N."/>
        </authorList>
    </citation>
    <scope>NUCLEOTIDE SEQUENCE [LARGE SCALE GENOMIC DNA]</scope>
    <source>
        <strain evidence="1 2">DSM 9179</strain>
    </source>
</reference>
<dbReference type="AlphaFoldDB" id="A0A1I0NZC0"/>
<dbReference type="SUPFAM" id="SSF109604">
    <property type="entry name" value="HD-domain/PDEase-like"/>
    <property type="match status" value="1"/>
</dbReference>
<gene>
    <name evidence="1" type="ORF">SAMN05421659_10422</name>
</gene>
<evidence type="ECO:0000313" key="1">
    <source>
        <dbReference type="EMBL" id="SEW07105.1"/>
    </source>
</evidence>
<organism evidence="1 2">
    <name type="scientific">[Clostridium] fimetarium</name>
    <dbReference type="NCBI Taxonomy" id="99656"/>
    <lineage>
        <taxon>Bacteria</taxon>
        <taxon>Bacillati</taxon>
        <taxon>Bacillota</taxon>
        <taxon>Clostridia</taxon>
        <taxon>Lachnospirales</taxon>
        <taxon>Lachnospiraceae</taxon>
    </lineage>
</organism>
<dbReference type="STRING" id="99656.SAMN05421659_10422"/>
<name>A0A1I0NZC0_9FIRM</name>
<evidence type="ECO:0008006" key="3">
    <source>
        <dbReference type="Google" id="ProtNLM"/>
    </source>
</evidence>
<accession>A0A1I0NZC0</accession>
<proteinExistence type="predicted"/>
<dbReference type="Proteomes" id="UP000199701">
    <property type="component" value="Unassembled WGS sequence"/>
</dbReference>
<sequence length="183" mass="21793">MEYLNKRVEYIKNKHTNRDKDKEEFVKMIGYVANHEKVKEMKNYNHHSYTNCFEHSMHVSYYNYIICKKLGWDAKASAKAGLLHDMFLYDWHGYKPQNGERLHGFEHPLKSLKNARSCFNITEKEGDIISKHMFPLTITPPKYKETYVIIMTDKFCSACEVMDRFLNKKARVRNKNLKAMGRK</sequence>
<protein>
    <recommendedName>
        <fullName evidence="3">HD domain-containing protein</fullName>
    </recommendedName>
</protein>
<keyword evidence="2" id="KW-1185">Reference proteome</keyword>
<dbReference type="EMBL" id="FOJI01000004">
    <property type="protein sequence ID" value="SEW07105.1"/>
    <property type="molecule type" value="Genomic_DNA"/>
</dbReference>
<dbReference type="RefSeq" id="WP_207647431.1">
    <property type="nucleotide sequence ID" value="NZ_FOJI01000004.1"/>
</dbReference>